<accession>A0A0K2CS64</accession>
<evidence type="ECO:0000313" key="1">
    <source>
        <dbReference type="EMBL" id="ALA08792.1"/>
    </source>
</evidence>
<keyword evidence="2" id="KW-0449">Lipoprotein</keyword>
<name>A0A0K2CS64_CITFR</name>
<organism evidence="1">
    <name type="scientific">Citrobacter freundii</name>
    <dbReference type="NCBI Taxonomy" id="546"/>
    <lineage>
        <taxon>Bacteria</taxon>
        <taxon>Pseudomonadati</taxon>
        <taxon>Pseudomonadota</taxon>
        <taxon>Gammaproteobacteria</taxon>
        <taxon>Enterobacterales</taxon>
        <taxon>Enterobacteriaceae</taxon>
        <taxon>Citrobacter</taxon>
        <taxon>Citrobacter freundii complex</taxon>
    </lineage>
</organism>
<dbReference type="InterPro" id="IPR038140">
    <property type="entry name" value="DotD_sf"/>
</dbReference>
<dbReference type="Gene3D" id="3.55.50.60">
    <property type="entry name" value="DotD protein"/>
    <property type="match status" value="1"/>
</dbReference>
<proteinExistence type="predicted"/>
<dbReference type="AlphaFoldDB" id="A0A0K2CS64"/>
<evidence type="ECO:0000313" key="2">
    <source>
        <dbReference type="EMBL" id="EHT9941354.1"/>
    </source>
</evidence>
<reference evidence="1" key="1">
    <citation type="journal article" date="2015" name="J. Antimicrob. Chemother.">
        <title>Coexistence of a novel KPC-2-encoding MDR plasmid and an NDM-1-encoding pNDM-HN380-like plasmid in a clinical isolate of Citrobacter freundii.</title>
        <authorList>
            <person name="Feng J."/>
            <person name="Qiu Y."/>
            <person name="Yin Z."/>
            <person name="Chen W."/>
            <person name="Yang H."/>
            <person name="Yang W."/>
            <person name="Wang J."/>
            <person name="Gao Y."/>
            <person name="Zhou D."/>
        </authorList>
    </citation>
    <scope>NUCLEOTIDE SEQUENCE</scope>
    <source>
        <strain evidence="1">112298</strain>
        <plasmid evidence="1">p112298-KPC</plasmid>
    </source>
</reference>
<dbReference type="Proteomes" id="UP000855471">
    <property type="component" value="Unassembled WGS sequence"/>
</dbReference>
<evidence type="ECO:0000313" key="3">
    <source>
        <dbReference type="EMBL" id="HAT3899815.1"/>
    </source>
</evidence>
<dbReference type="EMBL" id="ABBJDF010000031">
    <property type="protein sequence ID" value="EHT9941354.1"/>
    <property type="molecule type" value="Genomic_DNA"/>
</dbReference>
<keyword evidence="1" id="KW-0614">Plasmid</keyword>
<dbReference type="RefSeq" id="WP_048227632.1">
    <property type="nucleotide sequence ID" value="NZ_CM008470.1"/>
</dbReference>
<sequence length="157" mass="17286">MNYLILPGVLAISLLAGCQPWIPPSTPPASVSPDRYGAASSVAVARHTQYQMWNNGLWSGSKIVPSSMEIIRTNSADVSFDWEGDAVELLAELARARGLQFNYSGVRLPLPVTLHVRGMTFSNVLRVIEAQTAWRATLNQYPGLLQLNFMQPETSKK</sequence>
<dbReference type="EMBL" id="DACSXJ010000037">
    <property type="protein sequence ID" value="HAT3899815.1"/>
    <property type="molecule type" value="Genomic_DNA"/>
</dbReference>
<reference evidence="3" key="2">
    <citation type="journal article" date="2018" name="Genome Biol.">
        <title>SKESA: strategic k-mer extension for scrupulous assemblies.</title>
        <authorList>
            <person name="Souvorov A."/>
            <person name="Agarwala R."/>
            <person name="Lipman D.J."/>
        </authorList>
    </citation>
    <scope>NUCLEOTIDE SEQUENCE</scope>
    <source>
        <strain evidence="3">O50</strain>
    </source>
</reference>
<protein>
    <submittedName>
        <fullName evidence="2">DotD/TraH family lipoprotein</fullName>
    </submittedName>
    <submittedName>
        <fullName evidence="1">Plasmid transfer ATPase trah</fullName>
    </submittedName>
</protein>
<dbReference type="InterPro" id="IPR031817">
    <property type="entry name" value="DotD"/>
</dbReference>
<reference evidence="2" key="4">
    <citation type="submission" date="2021-07" db="EMBL/GenBank/DDBJ databases">
        <authorList>
            <consortium name="Clinical and Environmental Microbiology Branch: Whole genome sequencing antimicrobial resistance pathogens in the healthcare setting"/>
        </authorList>
    </citation>
    <scope>NUCLEOTIDE SEQUENCE</scope>
    <source>
        <strain evidence="2">2021DK-00049</strain>
    </source>
</reference>
<gene>
    <name evidence="1" type="primary">traH</name>
    <name evidence="3" type="ORF">I9Y29_004297</name>
    <name evidence="2" type="ORF">KY227_004501</name>
    <name evidence="1" type="ORF">p112298KPC_113</name>
</gene>
<reference evidence="3" key="3">
    <citation type="submission" date="2020-09" db="EMBL/GenBank/DDBJ databases">
        <authorList>
            <consortium name="NCBI Pathogen Detection Project"/>
        </authorList>
    </citation>
    <scope>NUCLEOTIDE SEQUENCE</scope>
    <source>
        <strain evidence="3">O50</strain>
    </source>
</reference>
<geneLocation type="plasmid" evidence="1">
    <name>p112298-KPC</name>
</geneLocation>
<dbReference type="EMBL" id="KP987215">
    <property type="protein sequence ID" value="ALA08792.1"/>
    <property type="molecule type" value="Genomic_DNA"/>
</dbReference>
<dbReference type="Pfam" id="PF16816">
    <property type="entry name" value="DotD"/>
    <property type="match status" value="1"/>
</dbReference>